<dbReference type="InterPro" id="IPR024984">
    <property type="entry name" value="DUF3888"/>
</dbReference>
<gene>
    <name evidence="2" type="ORF">ABE28_009640</name>
</gene>
<feature type="signal peptide" evidence="1">
    <location>
        <begin position="1"/>
        <end position="22"/>
    </location>
</feature>
<dbReference type="OrthoDB" id="1937736at2"/>
<keyword evidence="3" id="KW-1185">Reference proteome</keyword>
<evidence type="ECO:0000313" key="3">
    <source>
        <dbReference type="Proteomes" id="UP000077926"/>
    </source>
</evidence>
<name>A0A1B3XN22_9BACI</name>
<dbReference type="Pfam" id="PF13027">
    <property type="entry name" value="DUF3888"/>
    <property type="match status" value="1"/>
</dbReference>
<reference evidence="2 3" key="1">
    <citation type="submission" date="2016-08" db="EMBL/GenBank/DDBJ databases">
        <title>Complete genome sequence of Bacillus muralis G25-68, a strain with toxicity to nematodes.</title>
        <authorList>
            <person name="Zheng Z."/>
        </authorList>
    </citation>
    <scope>NUCLEOTIDE SEQUENCE [LARGE SCALE GENOMIC DNA]</scope>
    <source>
        <strain evidence="2 3">G25-68</strain>
    </source>
</reference>
<organism evidence="2 3">
    <name type="scientific">Peribacillus muralis</name>
    <dbReference type="NCBI Taxonomy" id="264697"/>
    <lineage>
        <taxon>Bacteria</taxon>
        <taxon>Bacillati</taxon>
        <taxon>Bacillota</taxon>
        <taxon>Bacilli</taxon>
        <taxon>Bacillales</taxon>
        <taxon>Bacillaceae</taxon>
        <taxon>Peribacillus</taxon>
    </lineage>
</organism>
<dbReference type="AlphaFoldDB" id="A0A1B3XN22"/>
<dbReference type="EMBL" id="CP017080">
    <property type="protein sequence ID" value="AOH54611.1"/>
    <property type="molecule type" value="Genomic_DNA"/>
</dbReference>
<dbReference type="RefSeq" id="WP_064466277.1">
    <property type="nucleotide sequence ID" value="NZ_CP017080.1"/>
</dbReference>
<accession>A0A1B3XN22</accession>
<proteinExistence type="predicted"/>
<sequence length="119" mass="13252">MKKSLFISLMAILLAVTSPVDSKAKNDDNLLSDAFITTLSPHIGNAVTGYYGELTQYALYDVKIISIKRTQSGRSFDFNVVVKIFPFEKAHNYIGVDTLTLSVEPSGVNVTNYIHEEYK</sequence>
<evidence type="ECO:0008006" key="4">
    <source>
        <dbReference type="Google" id="ProtNLM"/>
    </source>
</evidence>
<evidence type="ECO:0000313" key="2">
    <source>
        <dbReference type="EMBL" id="AOH54611.1"/>
    </source>
</evidence>
<keyword evidence="1" id="KW-0732">Signal</keyword>
<feature type="chain" id="PRO_5039222442" description="DUF3888 domain-containing protein" evidence="1">
    <location>
        <begin position="23"/>
        <end position="119"/>
    </location>
</feature>
<dbReference type="Proteomes" id="UP000077926">
    <property type="component" value="Chromosome"/>
</dbReference>
<evidence type="ECO:0000256" key="1">
    <source>
        <dbReference type="SAM" id="SignalP"/>
    </source>
</evidence>
<dbReference type="KEGG" id="bmur:ABE28_009640"/>
<protein>
    <recommendedName>
        <fullName evidence="4">DUF3888 domain-containing protein</fullName>
    </recommendedName>
</protein>